<evidence type="ECO:0000313" key="2">
    <source>
        <dbReference type="EMBL" id="CEM08103.1"/>
    </source>
</evidence>
<dbReference type="PhylomeDB" id="A0A0G4F7M5"/>
<evidence type="ECO:0008006" key="3">
    <source>
        <dbReference type="Google" id="ProtNLM"/>
    </source>
</evidence>
<name>A0A0G4F7M5_9ALVE</name>
<accession>A0A0G4F7M5</accession>
<dbReference type="VEuPathDB" id="CryptoDB:Cvel_15480"/>
<feature type="region of interest" description="Disordered" evidence="1">
    <location>
        <begin position="37"/>
        <end position="82"/>
    </location>
</feature>
<dbReference type="InterPro" id="IPR025638">
    <property type="entry name" value="DUF4336"/>
</dbReference>
<dbReference type="Pfam" id="PF14234">
    <property type="entry name" value="DUF4336"/>
    <property type="match status" value="1"/>
</dbReference>
<dbReference type="SUPFAM" id="SSF56281">
    <property type="entry name" value="Metallo-hydrolase/oxidoreductase"/>
    <property type="match status" value="1"/>
</dbReference>
<dbReference type="InterPro" id="IPR036866">
    <property type="entry name" value="RibonucZ/Hydroxyglut_hydro"/>
</dbReference>
<dbReference type="PANTHER" id="PTHR33835:SF1">
    <property type="entry name" value="METALLO-BETA-LACTAMASE DOMAIN-CONTAINING PROTEIN"/>
    <property type="match status" value="1"/>
</dbReference>
<feature type="compositionally biased region" description="Basic and acidic residues" evidence="1">
    <location>
        <begin position="58"/>
        <end position="69"/>
    </location>
</feature>
<dbReference type="PANTHER" id="PTHR33835">
    <property type="entry name" value="YALI0C07656P"/>
    <property type="match status" value="1"/>
</dbReference>
<evidence type="ECO:0000256" key="1">
    <source>
        <dbReference type="SAM" id="MobiDB-lite"/>
    </source>
</evidence>
<sequence length="333" mass="37406">MGRKVVSLSVLLLCPIFGCLMPGLAFHLSCHPKFFRRPRPSPPSRSPSPRGSLTATAEDTRSAREKAPDEPGVSSESAEPLQKTWSNQKGEVLCRVTDSIWYADRPFIWNKIDVGGKMAVVRLRDGTLWVHSPVAFDRTLAEALGKAGRIKHLVSPNFEHVKFAGDWKREFPSSVASGCPGLAEREPGVGFDQTVPVVGEGGEGAPSEWLGEFEVCFLDFEHNPFTRRPFFNEVIFFHKPSKTLIVSDALWNYPGQPERVPLLTRVWKLGMDKLYFPFYENFMIKDEAGFERARRKIFSWGVERIIPCHGDVVEGRGECLNLLQQFFGKPPSA</sequence>
<dbReference type="AlphaFoldDB" id="A0A0G4F7M5"/>
<reference evidence="2" key="1">
    <citation type="submission" date="2014-11" db="EMBL/GenBank/DDBJ databases">
        <authorList>
            <person name="Otto D Thomas"/>
            <person name="Naeem Raeece"/>
        </authorList>
    </citation>
    <scope>NUCLEOTIDE SEQUENCE</scope>
</reference>
<dbReference type="EMBL" id="CDMZ01000163">
    <property type="protein sequence ID" value="CEM08103.1"/>
    <property type="molecule type" value="Genomic_DNA"/>
</dbReference>
<gene>
    <name evidence="2" type="ORF">Cvel_15480</name>
</gene>
<protein>
    <recommendedName>
        <fullName evidence="3">DUF4336 domain-containing protein</fullName>
    </recommendedName>
</protein>
<proteinExistence type="predicted"/>
<organism evidence="2">
    <name type="scientific">Chromera velia CCMP2878</name>
    <dbReference type="NCBI Taxonomy" id="1169474"/>
    <lineage>
        <taxon>Eukaryota</taxon>
        <taxon>Sar</taxon>
        <taxon>Alveolata</taxon>
        <taxon>Colpodellida</taxon>
        <taxon>Chromeraceae</taxon>
        <taxon>Chromera</taxon>
    </lineage>
</organism>